<dbReference type="GO" id="GO:0033290">
    <property type="term" value="C:eukaryotic 48S preinitiation complex"/>
    <property type="evidence" value="ECO:0007669"/>
    <property type="project" value="UniProtKB-UniRule"/>
</dbReference>
<name>E4WZK8_OIKDI</name>
<dbReference type="Proteomes" id="UP000001307">
    <property type="component" value="Unassembled WGS sequence"/>
</dbReference>
<dbReference type="InterPro" id="IPR027516">
    <property type="entry name" value="EIF3C"/>
</dbReference>
<keyword evidence="3 4" id="KW-0648">Protein biosynthesis</keyword>
<dbReference type="EMBL" id="FN653019">
    <property type="protein sequence ID" value="CBY22604.1"/>
    <property type="molecule type" value="Genomic_DNA"/>
</dbReference>
<feature type="region of interest" description="Disordered" evidence="5">
    <location>
        <begin position="162"/>
        <end position="238"/>
    </location>
</feature>
<sequence>MSGRAKYWASESSSSSGSETESEEVVVKKVSTKKKKVVQAQIYTDDESEDEGRVVRNLKDRRFDELSEHIKKAQNMRKINDFSALLNTFKDYGTTLNKSAKVIEKEGLPRFYIKELVELDDYINAKWEDKDFKKKLSKQGSKGLTTLRQRLRKYFTEETKTADELAKYRENPDASEEEEEQASDASDGSDASDDSMSGTSDEDDDDLSDSGSDLSGSSDDSDSDSESDFDSDIGDDPDNEFARYTIEYFLKKDKTSSKADKKVRRKKEPREQKEKKEEEDDDWTAVDSGTVGKGDLKILLTGEVQVFPKDVEVTVKNVVQKLAEITAMRTPKEADRQNKILFYKKLREMASEANVGYGLEIKIRLSTISSCYDYNAKHKDYMSDEAFANALNETLELVQILLKNESIILDDDVQDDEESLTDQPNEDGKWHCRGSLVSTCTKLDTEYSKLLQNSDQHSEEYRLRLSNNHKIMQIFEEATEWAISQKKKQQICQMYLLKVKYIYYRHDSQKGAEGGQQKIEQFCKYIYTNDETQRIRTQAILYNIYNLALHDKWFQARDLMLMSHLQESITNADIGTQIIYNRTMVQLGLCAFRMGKMEDAHLALTDIQSGNRSRELLAQGFSMARERTQEQEKTERRRMQPYHTHINTELLECVYLVSAMFLEIPYMAEKEFDGRRRMISKQFHYQLRNSEKQAFVGPPDNMREHVLAAAKALKVGDFKSCIKFLINPKMNQKVWNLFAETDKVKDMLEKYAKTQSLRVYLFSFSQFYDNISIDWITENFEMSSSEVQSAVSKLMINEELKASWDEPSRSLVLHKTEPTRLQNLALQLASRLNQLTESNERLCESKQGSNFTAFYQSNRMRDWSRNNNRRF</sequence>
<feature type="region of interest" description="Disordered" evidence="5">
    <location>
        <begin position="259"/>
        <end position="284"/>
    </location>
</feature>
<evidence type="ECO:0000256" key="2">
    <source>
        <dbReference type="ARBA" id="ARBA00022540"/>
    </source>
</evidence>
<feature type="domain" description="PCI" evidence="6">
    <location>
        <begin position="642"/>
        <end position="818"/>
    </location>
</feature>
<feature type="compositionally biased region" description="Low complexity" evidence="5">
    <location>
        <begin position="183"/>
        <end position="199"/>
    </location>
</feature>
<comment type="similarity">
    <text evidence="4">Belongs to the eIF-3 subunit C family.</text>
</comment>
<dbReference type="InterPro" id="IPR000717">
    <property type="entry name" value="PCI_dom"/>
</dbReference>
<dbReference type="GO" id="GO:0001732">
    <property type="term" value="P:formation of cytoplasmic translation initiation complex"/>
    <property type="evidence" value="ECO:0007669"/>
    <property type="project" value="UniProtKB-UniRule"/>
</dbReference>
<evidence type="ECO:0000256" key="1">
    <source>
        <dbReference type="ARBA" id="ARBA00022490"/>
    </source>
</evidence>
<evidence type="ECO:0000256" key="5">
    <source>
        <dbReference type="SAM" id="MobiDB-lite"/>
    </source>
</evidence>
<keyword evidence="1 4" id="KW-0963">Cytoplasm</keyword>
<dbReference type="InterPro" id="IPR008905">
    <property type="entry name" value="EIF3C_N_dom"/>
</dbReference>
<dbReference type="Pfam" id="PF26569">
    <property type="entry name" value="EIF3CL_C"/>
    <property type="match status" value="1"/>
</dbReference>
<evidence type="ECO:0000313" key="7">
    <source>
        <dbReference type="EMBL" id="CBY22604.1"/>
    </source>
</evidence>
<dbReference type="GO" id="GO:0031369">
    <property type="term" value="F:translation initiation factor binding"/>
    <property type="evidence" value="ECO:0007669"/>
    <property type="project" value="InterPro"/>
</dbReference>
<keyword evidence="8" id="KW-1185">Reference proteome</keyword>
<comment type="function">
    <text evidence="4">Component of the eukaryotic translation initiation factor 3 (eIF-3) complex, which is involved in protein synthesis of a specialized repertoire of mRNAs and, together with other initiation factors, stimulates binding of mRNA and methionyl-tRNAi to the 40S ribosome. The eIF-3 complex specifically targets and initiates translation of a subset of mRNAs involved in cell proliferation.</text>
</comment>
<feature type="compositionally biased region" description="Acidic residues" evidence="5">
    <location>
        <begin position="173"/>
        <end position="182"/>
    </location>
</feature>
<dbReference type="InterPro" id="IPR036390">
    <property type="entry name" value="WH_DNA-bd_sf"/>
</dbReference>
<evidence type="ECO:0000313" key="8">
    <source>
        <dbReference type="Proteomes" id="UP000001307"/>
    </source>
</evidence>
<dbReference type="OrthoDB" id="29647at2759"/>
<organism evidence="7">
    <name type="scientific">Oikopleura dioica</name>
    <name type="common">Tunicate</name>
    <dbReference type="NCBI Taxonomy" id="34765"/>
    <lineage>
        <taxon>Eukaryota</taxon>
        <taxon>Metazoa</taxon>
        <taxon>Chordata</taxon>
        <taxon>Tunicata</taxon>
        <taxon>Appendicularia</taxon>
        <taxon>Copelata</taxon>
        <taxon>Oikopleuridae</taxon>
        <taxon>Oikopleura</taxon>
    </lineage>
</organism>
<proteinExistence type="inferred from homology"/>
<dbReference type="GO" id="GO:0016282">
    <property type="term" value="C:eukaryotic 43S preinitiation complex"/>
    <property type="evidence" value="ECO:0007669"/>
    <property type="project" value="UniProtKB-UniRule"/>
</dbReference>
<protein>
    <recommendedName>
        <fullName evidence="4">Eukaryotic translation initiation factor 3 subunit C</fullName>
        <shortName evidence="4">eIF3c</shortName>
    </recommendedName>
    <alternativeName>
        <fullName evidence="4">Eukaryotic translation initiation factor 3 subunit 8</fullName>
    </alternativeName>
</protein>
<dbReference type="Pfam" id="PF01399">
    <property type="entry name" value="PCI"/>
    <property type="match status" value="1"/>
</dbReference>
<feature type="compositionally biased region" description="Low complexity" evidence="5">
    <location>
        <begin position="10"/>
        <end position="19"/>
    </location>
</feature>
<dbReference type="InParanoid" id="E4WZK8"/>
<dbReference type="GO" id="GO:0003743">
    <property type="term" value="F:translation initiation factor activity"/>
    <property type="evidence" value="ECO:0007669"/>
    <property type="project" value="UniProtKB-UniRule"/>
</dbReference>
<keyword evidence="2 4" id="KW-0396">Initiation factor</keyword>
<dbReference type="PANTHER" id="PTHR13937:SF0">
    <property type="entry name" value="EUKARYOTIC TRANSLATION INITIATION FACTOR 3 SUBUNIT C-RELATED"/>
    <property type="match status" value="1"/>
</dbReference>
<dbReference type="HAMAP" id="MF_03002">
    <property type="entry name" value="eIF3c"/>
    <property type="match status" value="1"/>
</dbReference>
<dbReference type="SMART" id="SM00088">
    <property type="entry name" value="PINT"/>
    <property type="match status" value="1"/>
</dbReference>
<dbReference type="GO" id="GO:0003723">
    <property type="term" value="F:RNA binding"/>
    <property type="evidence" value="ECO:0007669"/>
    <property type="project" value="InterPro"/>
</dbReference>
<dbReference type="GO" id="GO:0005852">
    <property type="term" value="C:eukaryotic translation initiation factor 3 complex"/>
    <property type="evidence" value="ECO:0007669"/>
    <property type="project" value="UniProtKB-UniRule"/>
</dbReference>
<dbReference type="InterPro" id="IPR058999">
    <property type="entry name" value="EIF3CL_C"/>
</dbReference>
<dbReference type="SUPFAM" id="SSF46785">
    <property type="entry name" value="Winged helix' DNA-binding domain"/>
    <property type="match status" value="1"/>
</dbReference>
<feature type="compositionally biased region" description="Basic and acidic residues" evidence="5">
    <location>
        <begin position="162"/>
        <end position="172"/>
    </location>
</feature>
<evidence type="ECO:0000259" key="6">
    <source>
        <dbReference type="PROSITE" id="PS50250"/>
    </source>
</evidence>
<dbReference type="Pfam" id="PF05470">
    <property type="entry name" value="eIF-3c_N"/>
    <property type="match status" value="2"/>
</dbReference>
<evidence type="ECO:0000256" key="3">
    <source>
        <dbReference type="ARBA" id="ARBA00022917"/>
    </source>
</evidence>
<evidence type="ECO:0000256" key="4">
    <source>
        <dbReference type="HAMAP-Rule" id="MF_03002"/>
    </source>
</evidence>
<feature type="compositionally biased region" description="Low complexity" evidence="5">
    <location>
        <begin position="209"/>
        <end position="218"/>
    </location>
</feature>
<dbReference type="PANTHER" id="PTHR13937">
    <property type="entry name" value="EUKARYOTIC TRANSLATION INITATION FACTOR 3, SUBUNIT 8 EIF3S8 -RELATED"/>
    <property type="match status" value="1"/>
</dbReference>
<feature type="compositionally biased region" description="Acidic residues" evidence="5">
    <location>
        <begin position="219"/>
        <end position="238"/>
    </location>
</feature>
<comment type="subunit">
    <text evidence="4">Component of the eukaryotic translation initiation factor 3 (eIF-3) complex.</text>
</comment>
<gene>
    <name evidence="7" type="ORF">GSOID_T00013372001</name>
</gene>
<accession>E4WZK8</accession>
<feature type="region of interest" description="Disordered" evidence="5">
    <location>
        <begin position="1"/>
        <end position="24"/>
    </location>
</feature>
<comment type="subcellular location">
    <subcellularLocation>
        <location evidence="4">Cytoplasm</location>
    </subcellularLocation>
</comment>
<dbReference type="PROSITE" id="PS50250">
    <property type="entry name" value="PCI"/>
    <property type="match status" value="1"/>
</dbReference>
<reference evidence="7" key="1">
    <citation type="journal article" date="2010" name="Science">
        <title>Plasticity of animal genome architecture unmasked by rapid evolution of a pelagic tunicate.</title>
        <authorList>
            <person name="Denoeud F."/>
            <person name="Henriet S."/>
            <person name="Mungpakdee S."/>
            <person name="Aury J.M."/>
            <person name="Da Silva C."/>
            <person name="Brinkmann H."/>
            <person name="Mikhaleva J."/>
            <person name="Olsen L.C."/>
            <person name="Jubin C."/>
            <person name="Canestro C."/>
            <person name="Bouquet J.M."/>
            <person name="Danks G."/>
            <person name="Poulain J."/>
            <person name="Campsteijn C."/>
            <person name="Adamski M."/>
            <person name="Cross I."/>
            <person name="Yadetie F."/>
            <person name="Muffato M."/>
            <person name="Louis A."/>
            <person name="Butcher S."/>
            <person name="Tsagkogeorga G."/>
            <person name="Konrad A."/>
            <person name="Singh S."/>
            <person name="Jensen M.F."/>
            <person name="Cong E.H."/>
            <person name="Eikeseth-Otteraa H."/>
            <person name="Noel B."/>
            <person name="Anthouard V."/>
            <person name="Porcel B.M."/>
            <person name="Kachouri-Lafond R."/>
            <person name="Nishino A."/>
            <person name="Ugolini M."/>
            <person name="Chourrout P."/>
            <person name="Nishida H."/>
            <person name="Aasland R."/>
            <person name="Huzurbazar S."/>
            <person name="Westhof E."/>
            <person name="Delsuc F."/>
            <person name="Lehrach H."/>
            <person name="Reinhardt R."/>
            <person name="Weissenbach J."/>
            <person name="Roy S.W."/>
            <person name="Artiguenave F."/>
            <person name="Postlethwait J.H."/>
            <person name="Manak J.R."/>
            <person name="Thompson E.M."/>
            <person name="Jaillon O."/>
            <person name="Du Pasquier L."/>
            <person name="Boudinot P."/>
            <person name="Liberles D.A."/>
            <person name="Volff J.N."/>
            <person name="Philippe H."/>
            <person name="Lenhard B."/>
            <person name="Roest Crollius H."/>
            <person name="Wincker P."/>
            <person name="Chourrout D."/>
        </authorList>
    </citation>
    <scope>NUCLEOTIDE SEQUENCE [LARGE SCALE GENOMIC DNA]</scope>
</reference>
<dbReference type="AlphaFoldDB" id="E4WZK8"/>